<dbReference type="AlphaFoldDB" id="A0AAD7K384"/>
<dbReference type="EMBL" id="JARKIB010000008">
    <property type="protein sequence ID" value="KAJ7777367.1"/>
    <property type="molecule type" value="Genomic_DNA"/>
</dbReference>
<dbReference type="Gene3D" id="2.40.128.680">
    <property type="match status" value="1"/>
</dbReference>
<comment type="caution">
    <text evidence="2">The sequence shown here is derived from an EMBL/GenBank/DDBJ whole genome shotgun (WGS) entry which is preliminary data.</text>
</comment>
<keyword evidence="3" id="KW-1185">Reference proteome</keyword>
<dbReference type="Pfam" id="PF08615">
    <property type="entry name" value="RNase_H2_suC"/>
    <property type="match status" value="1"/>
</dbReference>
<dbReference type="PANTHER" id="PTHR47204:SF1">
    <property type="entry name" value="RIBONUCLEASE H2 SUBUNIT C"/>
    <property type="match status" value="1"/>
</dbReference>
<evidence type="ECO:0000256" key="1">
    <source>
        <dbReference type="SAM" id="MobiDB-lite"/>
    </source>
</evidence>
<dbReference type="GO" id="GO:0006401">
    <property type="term" value="P:RNA catabolic process"/>
    <property type="evidence" value="ECO:0007669"/>
    <property type="project" value="InterPro"/>
</dbReference>
<feature type="compositionally biased region" description="Acidic residues" evidence="1">
    <location>
        <begin position="163"/>
        <end position="176"/>
    </location>
</feature>
<dbReference type="CDD" id="cd09271">
    <property type="entry name" value="RNase_H2-C"/>
    <property type="match status" value="1"/>
</dbReference>
<feature type="region of interest" description="Disordered" evidence="1">
    <location>
        <begin position="154"/>
        <end position="178"/>
    </location>
</feature>
<dbReference type="InterPro" id="IPR013924">
    <property type="entry name" value="RNase_H2_suC"/>
</dbReference>
<dbReference type="PANTHER" id="PTHR47204">
    <property type="entry name" value="OS02G0168900 PROTEIN"/>
    <property type="match status" value="1"/>
</dbReference>
<proteinExistence type="predicted"/>
<dbReference type="GO" id="GO:0032299">
    <property type="term" value="C:ribonuclease H2 complex"/>
    <property type="evidence" value="ECO:0007669"/>
    <property type="project" value="InterPro"/>
</dbReference>
<evidence type="ECO:0000313" key="3">
    <source>
        <dbReference type="Proteomes" id="UP001215598"/>
    </source>
</evidence>
<sequence length="229" mass="24832">MAAPTLGIAPISSLASLPNASPNLMPFHIDHDGPAPISTYFLVEAAKEHVAQPPPPAVEMEVDSEDASIKPAEMEDALPETAEPHPDNSLARRVTEATTRFIATFRGRIVQGLKVDLPSGYAGVIMTGESASASKVGAFKTKIKRAVKAKTTGRATRSVTRADDEDDEMDGDDLETPDLKNARTLMPTAQFSSFVLWHPDIPVDPGRDEYLRSLIEWVHLANEIHRVEG</sequence>
<dbReference type="Proteomes" id="UP001215598">
    <property type="component" value="Unassembled WGS sequence"/>
</dbReference>
<reference evidence="2" key="1">
    <citation type="submission" date="2023-03" db="EMBL/GenBank/DDBJ databases">
        <title>Massive genome expansion in bonnet fungi (Mycena s.s.) driven by repeated elements and novel gene families across ecological guilds.</title>
        <authorList>
            <consortium name="Lawrence Berkeley National Laboratory"/>
            <person name="Harder C.B."/>
            <person name="Miyauchi S."/>
            <person name="Viragh M."/>
            <person name="Kuo A."/>
            <person name="Thoen E."/>
            <person name="Andreopoulos B."/>
            <person name="Lu D."/>
            <person name="Skrede I."/>
            <person name="Drula E."/>
            <person name="Henrissat B."/>
            <person name="Morin E."/>
            <person name="Kohler A."/>
            <person name="Barry K."/>
            <person name="LaButti K."/>
            <person name="Morin E."/>
            <person name="Salamov A."/>
            <person name="Lipzen A."/>
            <person name="Mereny Z."/>
            <person name="Hegedus B."/>
            <person name="Baldrian P."/>
            <person name="Stursova M."/>
            <person name="Weitz H."/>
            <person name="Taylor A."/>
            <person name="Grigoriev I.V."/>
            <person name="Nagy L.G."/>
            <person name="Martin F."/>
            <person name="Kauserud H."/>
        </authorList>
    </citation>
    <scope>NUCLEOTIDE SEQUENCE</scope>
    <source>
        <strain evidence="2">CBHHK182m</strain>
    </source>
</reference>
<protein>
    <submittedName>
        <fullName evidence="2">Ribonuclease H2, subunit C</fullName>
    </submittedName>
</protein>
<organism evidence="2 3">
    <name type="scientific">Mycena metata</name>
    <dbReference type="NCBI Taxonomy" id="1033252"/>
    <lineage>
        <taxon>Eukaryota</taxon>
        <taxon>Fungi</taxon>
        <taxon>Dikarya</taxon>
        <taxon>Basidiomycota</taxon>
        <taxon>Agaricomycotina</taxon>
        <taxon>Agaricomycetes</taxon>
        <taxon>Agaricomycetidae</taxon>
        <taxon>Agaricales</taxon>
        <taxon>Marasmiineae</taxon>
        <taxon>Mycenaceae</taxon>
        <taxon>Mycena</taxon>
    </lineage>
</organism>
<gene>
    <name evidence="2" type="ORF">B0H16DRAFT_1361144</name>
</gene>
<name>A0AAD7K384_9AGAR</name>
<evidence type="ECO:0000313" key="2">
    <source>
        <dbReference type="EMBL" id="KAJ7777367.1"/>
    </source>
</evidence>
<accession>A0AAD7K384</accession>